<dbReference type="InterPro" id="IPR018338">
    <property type="entry name" value="Carbonic_anhydrase_a-class_CS"/>
</dbReference>
<proteinExistence type="inferred from homology"/>
<dbReference type="GO" id="GO:0008270">
    <property type="term" value="F:zinc ion binding"/>
    <property type="evidence" value="ECO:0007669"/>
    <property type="project" value="UniProtKB-UniRule"/>
</dbReference>
<evidence type="ECO:0000259" key="10">
    <source>
        <dbReference type="PROSITE" id="PS51144"/>
    </source>
</evidence>
<evidence type="ECO:0000256" key="5">
    <source>
        <dbReference type="ARBA" id="ARBA00022833"/>
    </source>
</evidence>
<evidence type="ECO:0000256" key="1">
    <source>
        <dbReference type="ARBA" id="ARBA00002904"/>
    </source>
</evidence>
<dbReference type="KEGG" id="bman:114240042"/>
<dbReference type="PROSITE" id="PS51144">
    <property type="entry name" value="ALPHA_CA_2"/>
    <property type="match status" value="1"/>
</dbReference>
<dbReference type="EC" id="4.2.1.1" evidence="3 8"/>
<evidence type="ECO:0000256" key="3">
    <source>
        <dbReference type="ARBA" id="ARBA00012925"/>
    </source>
</evidence>
<dbReference type="InterPro" id="IPR023561">
    <property type="entry name" value="Carbonic_anhydrase_a-class"/>
</dbReference>
<sequence>MDEKELHHRQKITEQFGDQHNWPGDRCREGDKRQSPIDIKTTDVVKDFNSLFIKYGNLKFVGYNKVLLSAINNGLTIQFTTDGDESIHPTITGGPLKYNYRLEQMHFHWISEHSLNGIKFPMEIHFVHVQSDLSVDEALMKRDGLAIIAVFCEVQADLDDYENTPVDEIIEHLPNLTSTGDRMSGVLLDISKLLSPKNNNYFTYAGSLTSPECNEVVIWIIYQYPIRISDTQYRQFSKISAGRHNFRSQQRLSQHVVFTPPSNHVNKPHLVMFFENVVNLVADFFRNVTT</sequence>
<dbReference type="PANTHER" id="PTHR18952">
    <property type="entry name" value="CARBONIC ANHYDRASE"/>
    <property type="match status" value="1"/>
</dbReference>
<dbReference type="PROSITE" id="PS00162">
    <property type="entry name" value="ALPHA_CA_1"/>
    <property type="match status" value="1"/>
</dbReference>
<comment type="cofactor">
    <cofactor evidence="8">
        <name>Zn(2+)</name>
        <dbReference type="ChEBI" id="CHEBI:29105"/>
    </cofactor>
</comment>
<keyword evidence="5 8" id="KW-0862">Zinc</keyword>
<comment type="function">
    <text evidence="1 8">Reversible hydration of carbon dioxide.</text>
</comment>
<evidence type="ECO:0000313" key="11">
    <source>
        <dbReference type="Proteomes" id="UP000504629"/>
    </source>
</evidence>
<dbReference type="Proteomes" id="UP000504629">
    <property type="component" value="Unplaced"/>
</dbReference>
<dbReference type="SUPFAM" id="SSF51069">
    <property type="entry name" value="Carbonic anhydrase"/>
    <property type="match status" value="1"/>
</dbReference>
<dbReference type="InterPro" id="IPR001148">
    <property type="entry name" value="CA_dom"/>
</dbReference>
<feature type="region of interest" description="Disordered" evidence="9">
    <location>
        <begin position="1"/>
        <end position="33"/>
    </location>
</feature>
<feature type="compositionally biased region" description="Basic and acidic residues" evidence="9">
    <location>
        <begin position="23"/>
        <end position="33"/>
    </location>
</feature>
<dbReference type="CDD" id="cd00326">
    <property type="entry name" value="alpha_CA"/>
    <property type="match status" value="1"/>
</dbReference>
<dbReference type="InterPro" id="IPR036398">
    <property type="entry name" value="CA_dom_sf"/>
</dbReference>
<accession>A0A6J2JAG5</accession>
<dbReference type="Pfam" id="PF00194">
    <property type="entry name" value="Carb_anhydrase"/>
    <property type="match status" value="1"/>
</dbReference>
<dbReference type="GeneID" id="114240042"/>
<evidence type="ECO:0000256" key="7">
    <source>
        <dbReference type="ARBA" id="ARBA00048348"/>
    </source>
</evidence>
<evidence type="ECO:0000256" key="8">
    <source>
        <dbReference type="RuleBase" id="RU367011"/>
    </source>
</evidence>
<organism evidence="11 12">
    <name type="scientific">Bombyx mandarina</name>
    <name type="common">Wild silk moth</name>
    <name type="synonym">Wild silkworm</name>
    <dbReference type="NCBI Taxonomy" id="7092"/>
    <lineage>
        <taxon>Eukaryota</taxon>
        <taxon>Metazoa</taxon>
        <taxon>Ecdysozoa</taxon>
        <taxon>Arthropoda</taxon>
        <taxon>Hexapoda</taxon>
        <taxon>Insecta</taxon>
        <taxon>Pterygota</taxon>
        <taxon>Neoptera</taxon>
        <taxon>Endopterygota</taxon>
        <taxon>Lepidoptera</taxon>
        <taxon>Glossata</taxon>
        <taxon>Ditrysia</taxon>
        <taxon>Bombycoidea</taxon>
        <taxon>Bombycidae</taxon>
        <taxon>Bombycinae</taxon>
        <taxon>Bombyx</taxon>
    </lineage>
</organism>
<protein>
    <recommendedName>
        <fullName evidence="3 8">Carbonic anhydrase</fullName>
        <ecNumber evidence="3 8">4.2.1.1</ecNumber>
    </recommendedName>
</protein>
<dbReference type="Gene3D" id="3.10.200.10">
    <property type="entry name" value="Alpha carbonic anhydrase"/>
    <property type="match status" value="1"/>
</dbReference>
<keyword evidence="4 8" id="KW-0479">Metal-binding</keyword>
<comment type="similarity">
    <text evidence="2 8">Belongs to the alpha-carbonic anhydrase family.</text>
</comment>
<evidence type="ECO:0000256" key="6">
    <source>
        <dbReference type="ARBA" id="ARBA00023239"/>
    </source>
</evidence>
<dbReference type="AlphaFoldDB" id="A0A6J2JAG5"/>
<feature type="domain" description="Alpha-carbonic anhydrase" evidence="10">
    <location>
        <begin position="12"/>
        <end position="261"/>
    </location>
</feature>
<gene>
    <name evidence="12" type="primary">LOC114240042</name>
</gene>
<evidence type="ECO:0000313" key="12">
    <source>
        <dbReference type="RefSeq" id="XP_028026293.1"/>
    </source>
</evidence>
<reference evidence="12" key="1">
    <citation type="submission" date="2025-08" db="UniProtKB">
        <authorList>
            <consortium name="RefSeq"/>
        </authorList>
    </citation>
    <scope>IDENTIFICATION</scope>
    <source>
        <tissue evidence="12">Silk gland</tissue>
    </source>
</reference>
<evidence type="ECO:0000256" key="4">
    <source>
        <dbReference type="ARBA" id="ARBA00022723"/>
    </source>
</evidence>
<comment type="catalytic activity">
    <reaction evidence="7 8">
        <text>hydrogencarbonate + H(+) = CO2 + H2O</text>
        <dbReference type="Rhea" id="RHEA:10748"/>
        <dbReference type="ChEBI" id="CHEBI:15377"/>
        <dbReference type="ChEBI" id="CHEBI:15378"/>
        <dbReference type="ChEBI" id="CHEBI:16526"/>
        <dbReference type="ChEBI" id="CHEBI:17544"/>
        <dbReference type="EC" id="4.2.1.1"/>
    </reaction>
</comment>
<name>A0A6J2JAG5_BOMMA</name>
<keyword evidence="11" id="KW-1185">Reference proteome</keyword>
<evidence type="ECO:0000256" key="2">
    <source>
        <dbReference type="ARBA" id="ARBA00010718"/>
    </source>
</evidence>
<dbReference type="PANTHER" id="PTHR18952:SF265">
    <property type="entry name" value="CARBONIC ANHYDRASE"/>
    <property type="match status" value="1"/>
</dbReference>
<dbReference type="RefSeq" id="XP_028026293.1">
    <property type="nucleotide sequence ID" value="XM_028170492.1"/>
</dbReference>
<evidence type="ECO:0000256" key="9">
    <source>
        <dbReference type="SAM" id="MobiDB-lite"/>
    </source>
</evidence>
<dbReference type="OrthoDB" id="429145at2759"/>
<dbReference type="SMART" id="SM01057">
    <property type="entry name" value="Carb_anhydrase"/>
    <property type="match status" value="1"/>
</dbReference>
<dbReference type="GO" id="GO:0004089">
    <property type="term" value="F:carbonate dehydratase activity"/>
    <property type="evidence" value="ECO:0007669"/>
    <property type="project" value="UniProtKB-UniRule"/>
</dbReference>
<keyword evidence="6 8" id="KW-0456">Lyase</keyword>